<gene>
    <name evidence="1" type="ORF">SCALIN_C22_0138</name>
</gene>
<dbReference type="Proteomes" id="UP000218542">
    <property type="component" value="Unassembled WGS sequence"/>
</dbReference>
<evidence type="ECO:0008006" key="3">
    <source>
        <dbReference type="Google" id="ProtNLM"/>
    </source>
</evidence>
<evidence type="ECO:0000313" key="2">
    <source>
        <dbReference type="Proteomes" id="UP000218542"/>
    </source>
</evidence>
<accession>A0A286TZW9</accession>
<dbReference type="InterPro" id="IPR038573">
    <property type="entry name" value="BrnT_sf"/>
</dbReference>
<sequence>MGDNKLLFGCTGFDWDKHNSEKIWLKHQVLPSESEQIFFNLPLVLADSEKHSEKSNRYYVLGHTDVGRKLFVVFTVRATKIRVISARDMSRKERKEYKSHEKENT</sequence>
<dbReference type="OrthoDB" id="9798158at2"/>
<comment type="caution">
    <text evidence="1">The sequence shown here is derived from an EMBL/GenBank/DDBJ whole genome shotgun (WGS) entry which is preliminary data.</text>
</comment>
<dbReference type="Gene3D" id="3.10.450.530">
    <property type="entry name" value="Ribonuclease toxin, BrnT, of type II toxin-antitoxin system"/>
    <property type="match status" value="1"/>
</dbReference>
<keyword evidence="2" id="KW-1185">Reference proteome</keyword>
<dbReference type="Pfam" id="PF04365">
    <property type="entry name" value="BrnT_toxin"/>
    <property type="match status" value="1"/>
</dbReference>
<protein>
    <recommendedName>
        <fullName evidence="3">BrnT family toxin</fullName>
    </recommendedName>
</protein>
<dbReference type="EMBL" id="BAOS01000022">
    <property type="protein sequence ID" value="GAX61427.1"/>
    <property type="molecule type" value="Genomic_DNA"/>
</dbReference>
<evidence type="ECO:0000313" key="1">
    <source>
        <dbReference type="EMBL" id="GAX61427.1"/>
    </source>
</evidence>
<dbReference type="AlphaFoldDB" id="A0A286TZW9"/>
<name>A0A286TZW9_9BACT</name>
<dbReference type="InterPro" id="IPR007460">
    <property type="entry name" value="BrnT_toxin"/>
</dbReference>
<dbReference type="RefSeq" id="WP_096894819.1">
    <property type="nucleotide sequence ID" value="NZ_BAOS01000022.1"/>
</dbReference>
<organism evidence="1 2">
    <name type="scientific">Candidatus Scalindua japonica</name>
    <dbReference type="NCBI Taxonomy" id="1284222"/>
    <lineage>
        <taxon>Bacteria</taxon>
        <taxon>Pseudomonadati</taxon>
        <taxon>Planctomycetota</taxon>
        <taxon>Candidatus Brocadiia</taxon>
        <taxon>Candidatus Brocadiales</taxon>
        <taxon>Candidatus Scalinduaceae</taxon>
        <taxon>Candidatus Scalindua</taxon>
    </lineage>
</organism>
<proteinExistence type="predicted"/>
<reference evidence="2" key="1">
    <citation type="journal article" date="2017" name="Environ. Microbiol. Rep.">
        <title>Genetic Diversity of Marine Anaerobic Ammonium-Oxidizing Bacteria as Revealed by Genomic and Proteomic Analyses of 'Candidatus Scalindua japonica'.</title>
        <authorList>
            <person name="Oshiki M."/>
            <person name="Mizuto K."/>
            <person name="Kimura Z."/>
            <person name="Kindaichi T."/>
            <person name="Satoh H."/>
            <person name="Okabe S."/>
        </authorList>
    </citation>
    <scope>NUCLEOTIDE SEQUENCE [LARGE SCALE GENOMIC DNA]</scope>
    <source>
        <strain evidence="2">husup-a2</strain>
    </source>
</reference>